<feature type="signal peptide" evidence="1">
    <location>
        <begin position="1"/>
        <end position="21"/>
    </location>
</feature>
<feature type="chain" id="PRO_5046796724" description="SPOR domain-containing protein" evidence="1">
    <location>
        <begin position="22"/>
        <end position="1089"/>
    </location>
</feature>
<dbReference type="PROSITE" id="PS51724">
    <property type="entry name" value="SPOR"/>
    <property type="match status" value="1"/>
</dbReference>
<keyword evidence="1" id="KW-0732">Signal</keyword>
<dbReference type="InterPro" id="IPR055074">
    <property type="entry name" value="NOMO1-3_2nd"/>
</dbReference>
<evidence type="ECO:0000313" key="4">
    <source>
        <dbReference type="Proteomes" id="UP000709336"/>
    </source>
</evidence>
<accession>A0ABX1R2Y2</accession>
<evidence type="ECO:0000259" key="2">
    <source>
        <dbReference type="PROSITE" id="PS51724"/>
    </source>
</evidence>
<sequence length="1089" mass="121553">MFRQVGLALVWLGCFVSHASACELDNSYQALAFSDENLLISVLRVNGRPVNDAFDVYEIEGHLLVPVSLFAGSLDLDWQIDLNKALIYSAYDSESLCEFSIKLNNLAASDGFAWASDPFDLYIDIRLAAALLEGNIGFDNNLLQLSVTSPSLGYPTSAQTVHVPNFSAGSIGEPDRHVADEYRMYTVPLVNYRLTASTGEDIDERYTGNLNANFDLLGHATEYRVSTDGDRTQQYLNFSRYLPTTNERWLDRGISYTVGDVQLQRDELINSTRQSLGAVLYTGNELLRNSFSATTIDALVLPGWRVQLFRNGQFVEERFSENDNRVVFENVETYYGENFFELKLYGPEGQQEIQTRTVNVGRDQIAPGKFDFLMAMTDNAHRLLDGEISSDRDQSATLRTAFGITDATSIFSSFQQLLSEQDTQSYLTMGMHSQINGSLLRFEFSDQHSAGYGSFLGWTGRIQDDTRFNLTGRFFNDFSSDLYAEELAIERELSLRFNGRLDWFDYMGWGVSATHRKYATQDDISSLSLNVNRNVLGGTFSSSLTYTESGTDSLSTQVYYAKQLGDWQLATSFQLTPSDDMRLDDAYLSLRWPQTVTQYRETRLHYSETQPAKLTLRHQHNWRLQPVNLSLAGTVSDNGDWAVNLSVTGDFSYNTAQNTFDFYHSTGGRAARIDAMAFLDENRNNVFDGQDYGLAGVGLTGNTRWRGIRTNEHGQLGVISSQSRQIIGIDPATLPDPFMQPVDNAVEVETHPGSATSVHLPVVTFNDIDGSVYLVKGNASRGASKVTVYLLNDNEVIDTTETEPDGYFYFSNVPPGDYQLAIDENFLNNRQLTVLNLPESITASASGDAIALPDIRLVAASNPDETQMANNLDVDSTPKVSSRPSQRYQIQVGIFRLPRSIFEVLKELSWVPAQLTTFRNHARALTYVTIGDYASMDSALQALAGLRNKPAFSEAFVRPTSYFSGTDWSKEAVFDDVINQVNASHSLVSSASASARYCQLASYRALTSINPSIIRQHPQLVLIRQLVNNRAFYTLLASAANDAEGCSDNFLDHQYRQSPFIVSADKLQKRLLPVVPDELMTDVEPPTNL</sequence>
<name>A0ABX1R2Y2_9ALTE</name>
<dbReference type="EMBL" id="JAATNW010000006">
    <property type="protein sequence ID" value="NMH60812.1"/>
    <property type="molecule type" value="Genomic_DNA"/>
</dbReference>
<evidence type="ECO:0000256" key="1">
    <source>
        <dbReference type="SAM" id="SignalP"/>
    </source>
</evidence>
<proteinExistence type="predicted"/>
<dbReference type="Proteomes" id="UP000709336">
    <property type="component" value="Unassembled WGS sequence"/>
</dbReference>
<keyword evidence="4" id="KW-1185">Reference proteome</keyword>
<dbReference type="InterPro" id="IPR007730">
    <property type="entry name" value="SPOR-like_dom"/>
</dbReference>
<dbReference type="RefSeq" id="WP_169211366.1">
    <property type="nucleotide sequence ID" value="NZ_JAATNW010000006.1"/>
</dbReference>
<gene>
    <name evidence="3" type="ORF">HCJ96_12315</name>
</gene>
<protein>
    <recommendedName>
        <fullName evidence="2">SPOR domain-containing protein</fullName>
    </recommendedName>
</protein>
<comment type="caution">
    <text evidence="3">The sequence shown here is derived from an EMBL/GenBank/DDBJ whole genome shotgun (WGS) entry which is preliminary data.</text>
</comment>
<dbReference type="Pfam" id="PF22904">
    <property type="entry name" value="NOMO1-like_2nd"/>
    <property type="match status" value="1"/>
</dbReference>
<dbReference type="Gene3D" id="2.60.40.10">
    <property type="entry name" value="Immunoglobulins"/>
    <property type="match status" value="1"/>
</dbReference>
<reference evidence="3 4" key="1">
    <citation type="submission" date="2020-03" db="EMBL/GenBank/DDBJ databases">
        <title>Alteromonas ponticola sp. nov., isolated from seawater.</title>
        <authorList>
            <person name="Yoon J.-H."/>
            <person name="Kim Y.-O."/>
        </authorList>
    </citation>
    <scope>NUCLEOTIDE SEQUENCE [LARGE SCALE GENOMIC DNA]</scope>
    <source>
        <strain evidence="3 4">MYP5</strain>
    </source>
</reference>
<evidence type="ECO:0000313" key="3">
    <source>
        <dbReference type="EMBL" id="NMH60812.1"/>
    </source>
</evidence>
<dbReference type="InterPro" id="IPR036680">
    <property type="entry name" value="SPOR-like_sf"/>
</dbReference>
<dbReference type="SUPFAM" id="SSF110997">
    <property type="entry name" value="Sporulation related repeat"/>
    <property type="match status" value="1"/>
</dbReference>
<feature type="domain" description="SPOR" evidence="2">
    <location>
        <begin position="882"/>
        <end position="959"/>
    </location>
</feature>
<organism evidence="3 4">
    <name type="scientific">Alteromonas ponticola</name>
    <dbReference type="NCBI Taxonomy" id="2720613"/>
    <lineage>
        <taxon>Bacteria</taxon>
        <taxon>Pseudomonadati</taxon>
        <taxon>Pseudomonadota</taxon>
        <taxon>Gammaproteobacteria</taxon>
        <taxon>Alteromonadales</taxon>
        <taxon>Alteromonadaceae</taxon>
        <taxon>Alteromonas/Salinimonas group</taxon>
        <taxon>Alteromonas</taxon>
    </lineage>
</organism>
<dbReference type="InterPro" id="IPR013783">
    <property type="entry name" value="Ig-like_fold"/>
</dbReference>
<dbReference type="SUPFAM" id="SSF49478">
    <property type="entry name" value="Cna protein B-type domain"/>
    <property type="match status" value="1"/>
</dbReference>